<dbReference type="PANTHER" id="PTHR30349">
    <property type="entry name" value="PHAGE INTEGRASE-RELATED"/>
    <property type="match status" value="1"/>
</dbReference>
<dbReference type="InterPro" id="IPR050090">
    <property type="entry name" value="Tyrosine_recombinase_XerCD"/>
</dbReference>
<reference evidence="6" key="1">
    <citation type="journal article" date="2014" name="Int. J. Syst. Evol. Microbiol.">
        <title>Complete genome sequence of Corynebacterium casei LMG S-19264T (=DSM 44701T), isolated from a smear-ripened cheese.</title>
        <authorList>
            <consortium name="US DOE Joint Genome Institute (JGI-PGF)"/>
            <person name="Walter F."/>
            <person name="Albersmeier A."/>
            <person name="Kalinowski J."/>
            <person name="Ruckert C."/>
        </authorList>
    </citation>
    <scope>NUCLEOTIDE SEQUENCE</scope>
    <source>
        <strain evidence="6">CGMCC 1.15290</strain>
    </source>
</reference>
<dbReference type="GO" id="GO:0006310">
    <property type="term" value="P:DNA recombination"/>
    <property type="evidence" value="ECO:0007669"/>
    <property type="project" value="UniProtKB-KW"/>
</dbReference>
<comment type="caution">
    <text evidence="6">The sequence shown here is derived from an EMBL/GenBank/DDBJ whole genome shotgun (WGS) entry which is preliminary data.</text>
</comment>
<accession>A0A917IPC1</accession>
<reference evidence="6" key="2">
    <citation type="submission" date="2020-09" db="EMBL/GenBank/DDBJ databases">
        <authorList>
            <person name="Sun Q."/>
            <person name="Zhou Y."/>
        </authorList>
    </citation>
    <scope>NUCLEOTIDE SEQUENCE</scope>
    <source>
        <strain evidence="6">CGMCC 1.15290</strain>
    </source>
</reference>
<gene>
    <name evidence="6" type="ORF">GCM10011379_06590</name>
</gene>
<keyword evidence="3" id="KW-0233">DNA recombination</keyword>
<evidence type="ECO:0000256" key="2">
    <source>
        <dbReference type="ARBA" id="ARBA00023125"/>
    </source>
</evidence>
<evidence type="ECO:0000313" key="6">
    <source>
        <dbReference type="EMBL" id="GGH59621.1"/>
    </source>
</evidence>
<dbReference type="Pfam" id="PF00589">
    <property type="entry name" value="Phage_integrase"/>
    <property type="match status" value="1"/>
</dbReference>
<dbReference type="InterPro" id="IPR010998">
    <property type="entry name" value="Integrase_recombinase_N"/>
</dbReference>
<dbReference type="InterPro" id="IPR002104">
    <property type="entry name" value="Integrase_catalytic"/>
</dbReference>
<dbReference type="AlphaFoldDB" id="A0A917IPC1"/>
<evidence type="ECO:0000256" key="1">
    <source>
        <dbReference type="ARBA" id="ARBA00008857"/>
    </source>
</evidence>
<feature type="domain" description="Tyr recombinase" evidence="5">
    <location>
        <begin position="241"/>
        <end position="435"/>
    </location>
</feature>
<organism evidence="6 7">
    <name type="scientific">Filimonas zeae</name>
    <dbReference type="NCBI Taxonomy" id="1737353"/>
    <lineage>
        <taxon>Bacteria</taxon>
        <taxon>Pseudomonadati</taxon>
        <taxon>Bacteroidota</taxon>
        <taxon>Chitinophagia</taxon>
        <taxon>Chitinophagales</taxon>
        <taxon>Chitinophagaceae</taxon>
        <taxon>Filimonas</taxon>
    </lineage>
</organism>
<dbReference type="Gene3D" id="1.10.443.10">
    <property type="entry name" value="Intergrase catalytic core"/>
    <property type="match status" value="1"/>
</dbReference>
<keyword evidence="4" id="KW-0175">Coiled coil</keyword>
<dbReference type="Proteomes" id="UP000627292">
    <property type="component" value="Unassembled WGS sequence"/>
</dbReference>
<keyword evidence="7" id="KW-1185">Reference proteome</keyword>
<comment type="similarity">
    <text evidence="1">Belongs to the 'phage' integrase family.</text>
</comment>
<dbReference type="Pfam" id="PF13102">
    <property type="entry name" value="Phage_int_SAM_5"/>
    <property type="match status" value="1"/>
</dbReference>
<dbReference type="EMBL" id="BMIB01000001">
    <property type="protein sequence ID" value="GGH59621.1"/>
    <property type="molecule type" value="Genomic_DNA"/>
</dbReference>
<evidence type="ECO:0000256" key="3">
    <source>
        <dbReference type="ARBA" id="ARBA00023172"/>
    </source>
</evidence>
<dbReference type="InterPro" id="IPR011010">
    <property type="entry name" value="DNA_brk_join_enz"/>
</dbReference>
<dbReference type="GO" id="GO:0015074">
    <property type="term" value="P:DNA integration"/>
    <property type="evidence" value="ECO:0007669"/>
    <property type="project" value="InterPro"/>
</dbReference>
<sequence length="451" mass="53109">MPITYNVRLDDRRIKKDGTYPVKVWVTYERRALPYSTIYNLSKSDWDKLNASNLREELRTIRDGIRKLEIQLQDYLQETDEFSFENFEIAFVIHNKFMARTKVKNRGEEVKFKVDDLAQYEKRFKILKEEGARKGNLLYCYQKYIIELLKNRQTKTASVYQSAYNSLVKYKGIIEITQVTEAYLNGYESWMKGKEENKATSVGIWVRTLRRLIKVAIKQGVFLQSKFPFGRDKYVIPSKKNAKDAFDVAVIPAVYHFKTTSEWAALSRDAWLFMYFGNGMNMKDLCLLRYPQYVGDYITFERAKIERTAKDRTEEIVVYVNEIMKAIIERWGNPRGEDGNNYIFPFYEEGMNDMDKYIKLEDTIKITNRWMRKIFGELKLDFPSNTKMVRNSMATHLLYNGASTEFIKGVLGHQNITTTQIYLSSFKKPVVKEHAEKLVTFDLNLPDKRTA</sequence>
<evidence type="ECO:0000313" key="7">
    <source>
        <dbReference type="Proteomes" id="UP000627292"/>
    </source>
</evidence>
<dbReference type="InterPro" id="IPR013762">
    <property type="entry name" value="Integrase-like_cat_sf"/>
</dbReference>
<feature type="coiled-coil region" evidence="4">
    <location>
        <begin position="51"/>
        <end position="78"/>
    </location>
</feature>
<keyword evidence="2" id="KW-0238">DNA-binding</keyword>
<evidence type="ECO:0000259" key="5">
    <source>
        <dbReference type="PROSITE" id="PS51898"/>
    </source>
</evidence>
<dbReference type="Gene3D" id="1.10.150.130">
    <property type="match status" value="1"/>
</dbReference>
<name>A0A917IPC1_9BACT</name>
<dbReference type="InterPro" id="IPR025269">
    <property type="entry name" value="SAM-like_dom"/>
</dbReference>
<dbReference type="SUPFAM" id="SSF56349">
    <property type="entry name" value="DNA breaking-rejoining enzymes"/>
    <property type="match status" value="1"/>
</dbReference>
<proteinExistence type="inferred from homology"/>
<dbReference type="PANTHER" id="PTHR30349:SF64">
    <property type="entry name" value="PROPHAGE INTEGRASE INTD-RELATED"/>
    <property type="match status" value="1"/>
</dbReference>
<dbReference type="GO" id="GO:0003677">
    <property type="term" value="F:DNA binding"/>
    <property type="evidence" value="ECO:0007669"/>
    <property type="project" value="UniProtKB-KW"/>
</dbReference>
<dbReference type="PROSITE" id="PS51898">
    <property type="entry name" value="TYR_RECOMBINASE"/>
    <property type="match status" value="1"/>
</dbReference>
<dbReference type="RefSeq" id="WP_188950545.1">
    <property type="nucleotide sequence ID" value="NZ_BMIB01000001.1"/>
</dbReference>
<evidence type="ECO:0000256" key="4">
    <source>
        <dbReference type="SAM" id="Coils"/>
    </source>
</evidence>
<protein>
    <submittedName>
        <fullName evidence="6">Integrase</fullName>
    </submittedName>
</protein>